<keyword evidence="23" id="KW-0121">Carboxypeptidase</keyword>
<keyword evidence="9" id="KW-0378">Hydrolase</keyword>
<dbReference type="InterPro" id="IPR007365">
    <property type="entry name" value="TFR-like_dimer_dom"/>
</dbReference>
<feature type="domain" description="PA" evidence="20">
    <location>
        <begin position="170"/>
        <end position="255"/>
    </location>
</feature>
<evidence type="ECO:0000256" key="17">
    <source>
        <dbReference type="ARBA" id="ARBA00052003"/>
    </source>
</evidence>
<keyword evidence="11" id="KW-0735">Signal-anchor</keyword>
<keyword evidence="24" id="KW-1185">Reference proteome</keyword>
<name>A0A9Q1HJY9_HOLLE</name>
<dbReference type="InterPro" id="IPR007484">
    <property type="entry name" value="Peptidase_M28"/>
</dbReference>
<keyword evidence="12 19" id="KW-1133">Transmembrane helix</keyword>
<feature type="domain" description="Transferrin receptor-like dimerisation" evidence="21">
    <location>
        <begin position="623"/>
        <end position="742"/>
    </location>
</feature>
<evidence type="ECO:0000256" key="19">
    <source>
        <dbReference type="SAM" id="Phobius"/>
    </source>
</evidence>
<evidence type="ECO:0000256" key="3">
    <source>
        <dbReference type="ARBA" id="ARBA00005634"/>
    </source>
</evidence>
<accession>A0A9Q1HJY9</accession>
<dbReference type="GO" id="GO:0046872">
    <property type="term" value="F:metal ion binding"/>
    <property type="evidence" value="ECO:0007669"/>
    <property type="project" value="UniProtKB-KW"/>
</dbReference>
<evidence type="ECO:0000256" key="14">
    <source>
        <dbReference type="ARBA" id="ARBA00023049"/>
    </source>
</evidence>
<dbReference type="Proteomes" id="UP001152320">
    <property type="component" value="Chromosome 2"/>
</dbReference>
<comment type="cofactor">
    <cofactor evidence="1">
        <name>Zn(2+)</name>
        <dbReference type="ChEBI" id="CHEBI:29105"/>
    </cofactor>
</comment>
<dbReference type="PANTHER" id="PTHR10404">
    <property type="entry name" value="N-ACETYLATED-ALPHA-LINKED ACIDIC DIPEPTIDASE"/>
    <property type="match status" value="1"/>
</dbReference>
<comment type="caution">
    <text evidence="23">The sequence shown here is derived from an EMBL/GenBank/DDBJ whole genome shotgun (WGS) entry which is preliminary data.</text>
</comment>
<dbReference type="Gene3D" id="3.40.630.10">
    <property type="entry name" value="Zn peptidases"/>
    <property type="match status" value="1"/>
</dbReference>
<dbReference type="OrthoDB" id="5841748at2759"/>
<dbReference type="EC" id="3.4.17.21" evidence="18"/>
<evidence type="ECO:0000256" key="11">
    <source>
        <dbReference type="ARBA" id="ARBA00022968"/>
    </source>
</evidence>
<evidence type="ECO:0000256" key="12">
    <source>
        <dbReference type="ARBA" id="ARBA00022989"/>
    </source>
</evidence>
<evidence type="ECO:0000313" key="24">
    <source>
        <dbReference type="Proteomes" id="UP001152320"/>
    </source>
</evidence>
<keyword evidence="8" id="KW-0479">Metal-binding</keyword>
<dbReference type="FunFam" id="1.20.930.40:FF:000001">
    <property type="entry name" value="N-acetylated-alpha-linked acidic dipeptidase 2"/>
    <property type="match status" value="1"/>
</dbReference>
<dbReference type="FunFam" id="3.50.30.30:FF:000002">
    <property type="entry name" value="N-acetylated-alpha-linked acidic dipeptidase 2"/>
    <property type="match status" value="1"/>
</dbReference>
<evidence type="ECO:0000256" key="1">
    <source>
        <dbReference type="ARBA" id="ARBA00001947"/>
    </source>
</evidence>
<reference evidence="23" key="1">
    <citation type="submission" date="2021-10" db="EMBL/GenBank/DDBJ databases">
        <title>Tropical sea cucumber genome reveals ecological adaptation and Cuvierian tubules defense mechanism.</title>
        <authorList>
            <person name="Chen T."/>
        </authorList>
    </citation>
    <scope>NUCLEOTIDE SEQUENCE</scope>
    <source>
        <strain evidence="23">Nanhai2018</strain>
        <tissue evidence="23">Muscle</tissue>
    </source>
</reference>
<dbReference type="InterPro" id="IPR039373">
    <property type="entry name" value="Peptidase_M28B"/>
</dbReference>
<sequence length="748" mass="83526">MGSNDRVITGVAAVVMLAVGIGIGVLIGWYSGPDRVDSNIESARSEADPSISEKLIELIDNNQIDSNLEFLTSEPHVAGRDRQYELAEWVRDQFVDYGFDEAKIVTYNVLLSFPSEVEGEENVVQRLVPNGEEGYDVVYESQTSEPPLDDTAVGKDVLPPFNAYSANGTVEGDLVYANYARVEDFFELEDLNITVTDKIVIARYGKIYRGDKAKFAAQFGAKGLILFSDPADYTMPGEPVYPDGLYLPNTGTQRGSCLDGNGDPLTPGYPAVESAYRYSEDRIKSLPTIPIHPIPSKDAQEFLKLMDGNEVEQSWRGGLAIDYKYGPGFAGENATDLVRMRISTANQRTDAWNVIGTIRGSVEPDRYVIIGNHRDAWAFGAIDPSSGTASMMEIARAFGQLKKDGWRPRRSIMFGSWGAEEYGLIGSNEWVEEFSKNLDNRAVAYLNLDIAVSGDFVPDFASTPNLYETIRKATKLIPDPNPGEFSEGDVKTLYDRWYKRGALEDDEPHIGDLGSGSDYAPFLQVVGVTALDYTFVHDKVNIPISPYPMYHSVYETYPLVKQYYDPEFFYHQASARVFAEIMRDLSDSRIIPLSCSDYARRIKFFLDALKTGETGQKMIAYGLSFDHLDTAADDLITAADEFEDYIQTQLDLTNILAVRDVNDKLMNFERSFIDPLGLPDRPTTRHVVFAPSSRDSYSSDKFAGIVDTMFDIDNNNDPYKWENVKEQQAAVTYALRSAAHSLMKDQLE</sequence>
<dbReference type="Pfam" id="PF02225">
    <property type="entry name" value="PA"/>
    <property type="match status" value="1"/>
</dbReference>
<evidence type="ECO:0000313" key="23">
    <source>
        <dbReference type="EMBL" id="KAJ8047818.1"/>
    </source>
</evidence>
<evidence type="ECO:0000256" key="9">
    <source>
        <dbReference type="ARBA" id="ARBA00022801"/>
    </source>
</evidence>
<dbReference type="InterPro" id="IPR046450">
    <property type="entry name" value="PA_dom_sf"/>
</dbReference>
<dbReference type="SUPFAM" id="SSF47672">
    <property type="entry name" value="Transferrin receptor-like dimerisation domain"/>
    <property type="match status" value="1"/>
</dbReference>
<evidence type="ECO:0000256" key="6">
    <source>
        <dbReference type="ARBA" id="ARBA00022670"/>
    </source>
</evidence>
<evidence type="ECO:0000256" key="18">
    <source>
        <dbReference type="ARBA" id="ARBA00066561"/>
    </source>
</evidence>
<keyword evidence="14" id="KW-0482">Metalloprotease</keyword>
<dbReference type="GO" id="GO:0005886">
    <property type="term" value="C:plasma membrane"/>
    <property type="evidence" value="ECO:0007669"/>
    <property type="project" value="UniProtKB-SubCell"/>
</dbReference>
<dbReference type="EMBL" id="JAIZAY010000002">
    <property type="protein sequence ID" value="KAJ8047818.1"/>
    <property type="molecule type" value="Genomic_DNA"/>
</dbReference>
<dbReference type="Gene3D" id="1.20.930.40">
    <property type="entry name" value="Transferrin receptor-like, dimerisation domain"/>
    <property type="match status" value="1"/>
</dbReference>
<dbReference type="GO" id="GO:0004181">
    <property type="term" value="F:metallocarboxypeptidase activity"/>
    <property type="evidence" value="ECO:0007669"/>
    <property type="project" value="UniProtKB-EC"/>
</dbReference>
<evidence type="ECO:0000256" key="13">
    <source>
        <dbReference type="ARBA" id="ARBA00022997"/>
    </source>
</evidence>
<dbReference type="InterPro" id="IPR036757">
    <property type="entry name" value="TFR-like_dimer_dom_sf"/>
</dbReference>
<evidence type="ECO:0000256" key="10">
    <source>
        <dbReference type="ARBA" id="ARBA00022833"/>
    </source>
</evidence>
<gene>
    <name evidence="23" type="ORF">HOLleu_06920</name>
</gene>
<keyword evidence="7 19" id="KW-0812">Transmembrane</keyword>
<dbReference type="SUPFAM" id="SSF53187">
    <property type="entry name" value="Zn-dependent exopeptidases"/>
    <property type="match status" value="1"/>
</dbReference>
<keyword evidence="13" id="KW-0224">Dipeptidase</keyword>
<dbReference type="PANTHER" id="PTHR10404:SF77">
    <property type="entry name" value="GLUTAMATE CARBOXYPEPTIDASE 2 HOMOLOG"/>
    <property type="match status" value="1"/>
</dbReference>
<evidence type="ECO:0000256" key="16">
    <source>
        <dbReference type="ARBA" id="ARBA00023180"/>
    </source>
</evidence>
<dbReference type="Pfam" id="PF04389">
    <property type="entry name" value="Peptidase_M28"/>
    <property type="match status" value="1"/>
</dbReference>
<evidence type="ECO:0000256" key="15">
    <source>
        <dbReference type="ARBA" id="ARBA00023136"/>
    </source>
</evidence>
<keyword evidence="5" id="KW-1003">Cell membrane</keyword>
<comment type="similarity">
    <text evidence="3">Belongs to the peptidase M28 family. M28B subfamily.</text>
</comment>
<evidence type="ECO:0000256" key="4">
    <source>
        <dbReference type="ARBA" id="ARBA00011738"/>
    </source>
</evidence>
<proteinExistence type="inferred from homology"/>
<dbReference type="Gene3D" id="3.50.30.30">
    <property type="match status" value="1"/>
</dbReference>
<evidence type="ECO:0000256" key="8">
    <source>
        <dbReference type="ARBA" id="ARBA00022723"/>
    </source>
</evidence>
<protein>
    <recommendedName>
        <fullName evidence="18">glutamate carboxypeptidase II</fullName>
        <ecNumber evidence="18">3.4.17.21</ecNumber>
    </recommendedName>
</protein>
<dbReference type="Pfam" id="PF04253">
    <property type="entry name" value="TFR_dimer"/>
    <property type="match status" value="1"/>
</dbReference>
<dbReference type="InterPro" id="IPR003137">
    <property type="entry name" value="PA_domain"/>
</dbReference>
<evidence type="ECO:0000259" key="20">
    <source>
        <dbReference type="Pfam" id="PF02225"/>
    </source>
</evidence>
<feature type="domain" description="Peptidase M28" evidence="22">
    <location>
        <begin position="353"/>
        <end position="551"/>
    </location>
</feature>
<feature type="transmembrane region" description="Helical" evidence="19">
    <location>
        <begin position="7"/>
        <end position="30"/>
    </location>
</feature>
<dbReference type="GO" id="GO:0016805">
    <property type="term" value="F:dipeptidase activity"/>
    <property type="evidence" value="ECO:0007669"/>
    <property type="project" value="UniProtKB-KW"/>
</dbReference>
<dbReference type="SUPFAM" id="SSF52025">
    <property type="entry name" value="PA domain"/>
    <property type="match status" value="1"/>
</dbReference>
<evidence type="ECO:0000259" key="21">
    <source>
        <dbReference type="Pfam" id="PF04253"/>
    </source>
</evidence>
<dbReference type="AlphaFoldDB" id="A0A9Q1HJY9"/>
<evidence type="ECO:0000256" key="2">
    <source>
        <dbReference type="ARBA" id="ARBA00004401"/>
    </source>
</evidence>
<comment type="subunit">
    <text evidence="4">Homodimer.</text>
</comment>
<keyword evidence="6" id="KW-0645">Protease</keyword>
<evidence type="ECO:0000256" key="5">
    <source>
        <dbReference type="ARBA" id="ARBA00022475"/>
    </source>
</evidence>
<comment type="subcellular location">
    <subcellularLocation>
        <location evidence="2">Cell membrane</location>
        <topology evidence="2">Single-pass type II membrane protein</topology>
    </subcellularLocation>
</comment>
<keyword evidence="10" id="KW-0862">Zinc</keyword>
<keyword evidence="16" id="KW-0325">Glycoprotein</keyword>
<evidence type="ECO:0000256" key="7">
    <source>
        <dbReference type="ARBA" id="ARBA00022692"/>
    </source>
</evidence>
<keyword evidence="15 19" id="KW-0472">Membrane</keyword>
<dbReference type="CDD" id="cd02121">
    <property type="entry name" value="PA_GCPII_like"/>
    <property type="match status" value="1"/>
</dbReference>
<dbReference type="CDD" id="cd08022">
    <property type="entry name" value="M28_PSMA_like"/>
    <property type="match status" value="1"/>
</dbReference>
<organism evidence="23 24">
    <name type="scientific">Holothuria leucospilota</name>
    <name type="common">Black long sea cucumber</name>
    <name type="synonym">Mertensiothuria leucospilota</name>
    <dbReference type="NCBI Taxonomy" id="206669"/>
    <lineage>
        <taxon>Eukaryota</taxon>
        <taxon>Metazoa</taxon>
        <taxon>Echinodermata</taxon>
        <taxon>Eleutherozoa</taxon>
        <taxon>Echinozoa</taxon>
        <taxon>Holothuroidea</taxon>
        <taxon>Aspidochirotacea</taxon>
        <taxon>Aspidochirotida</taxon>
        <taxon>Holothuriidae</taxon>
        <taxon>Holothuria</taxon>
    </lineage>
</organism>
<comment type="catalytic activity">
    <reaction evidence="17">
        <text>Release of an unsubstituted, C-terminal glutamyl residue, typically from Ac-Asp-Glu or folylpoly-gamma-glutamates.</text>
        <dbReference type="EC" id="3.4.17.21"/>
    </reaction>
</comment>
<dbReference type="FunFam" id="3.40.630.10:FF:000089">
    <property type="entry name" value="N-acetylated alpha-linked acidic dipeptidase like 1"/>
    <property type="match status" value="1"/>
</dbReference>
<dbReference type="GO" id="GO:0006508">
    <property type="term" value="P:proteolysis"/>
    <property type="evidence" value="ECO:0007669"/>
    <property type="project" value="UniProtKB-KW"/>
</dbReference>
<evidence type="ECO:0000259" key="22">
    <source>
        <dbReference type="Pfam" id="PF04389"/>
    </source>
</evidence>